<organism evidence="2 3">
    <name type="scientific">Halobium palmae</name>
    <dbReference type="NCBI Taxonomy" id="1776492"/>
    <lineage>
        <taxon>Archaea</taxon>
        <taxon>Methanobacteriati</taxon>
        <taxon>Methanobacteriota</taxon>
        <taxon>Stenosarchaea group</taxon>
        <taxon>Halobacteria</taxon>
        <taxon>Halobacteriales</taxon>
        <taxon>Haloferacaceae</taxon>
        <taxon>Halobium</taxon>
    </lineage>
</organism>
<keyword evidence="3" id="KW-1185">Reference proteome</keyword>
<evidence type="ECO:0000313" key="2">
    <source>
        <dbReference type="EMBL" id="MFC6725941.1"/>
    </source>
</evidence>
<accession>A0ABD5S354</accession>
<dbReference type="Proteomes" id="UP001596328">
    <property type="component" value="Unassembled WGS sequence"/>
</dbReference>
<evidence type="ECO:0000313" key="3">
    <source>
        <dbReference type="Proteomes" id="UP001596328"/>
    </source>
</evidence>
<gene>
    <name evidence="2" type="ORF">ACFQE1_16530</name>
</gene>
<feature type="domain" description="DUF7979" evidence="1">
    <location>
        <begin position="10"/>
        <end position="73"/>
    </location>
</feature>
<proteinExistence type="predicted"/>
<reference evidence="2 3" key="1">
    <citation type="journal article" date="2019" name="Int. J. Syst. Evol. Microbiol.">
        <title>The Global Catalogue of Microorganisms (GCM) 10K type strain sequencing project: providing services to taxonomists for standard genome sequencing and annotation.</title>
        <authorList>
            <consortium name="The Broad Institute Genomics Platform"/>
            <consortium name="The Broad Institute Genome Sequencing Center for Infectious Disease"/>
            <person name="Wu L."/>
            <person name="Ma J."/>
        </authorList>
    </citation>
    <scope>NUCLEOTIDE SEQUENCE [LARGE SCALE GENOMIC DNA]</scope>
    <source>
        <strain evidence="2 3">NBRC 111368</strain>
    </source>
</reference>
<dbReference type="AlphaFoldDB" id="A0ABD5S354"/>
<comment type="caution">
    <text evidence="2">The sequence shown here is derived from an EMBL/GenBank/DDBJ whole genome shotgun (WGS) entry which is preliminary data.</text>
</comment>
<sequence>MSQTTTPTACTMTAVPATEVPPEARVVHFDQLGDAAKDRILSRDRGGEVTLGSTPAELDSGDVVVFTEYLRVTER</sequence>
<protein>
    <recommendedName>
        <fullName evidence="1">DUF7979 domain-containing protein</fullName>
    </recommendedName>
</protein>
<name>A0ABD5S354_9EURY</name>
<dbReference type="EMBL" id="JBHSWU010000792">
    <property type="protein sequence ID" value="MFC6725941.1"/>
    <property type="molecule type" value="Genomic_DNA"/>
</dbReference>
<dbReference type="Pfam" id="PF25934">
    <property type="entry name" value="DUF7979"/>
    <property type="match status" value="1"/>
</dbReference>
<evidence type="ECO:0000259" key="1">
    <source>
        <dbReference type="Pfam" id="PF25934"/>
    </source>
</evidence>
<dbReference type="InterPro" id="IPR058285">
    <property type="entry name" value="DUF7979"/>
</dbReference>